<keyword evidence="1 4" id="KW-0479">Metal-binding</keyword>
<feature type="region of interest" description="Disordered" evidence="5">
    <location>
        <begin position="327"/>
        <end position="388"/>
    </location>
</feature>
<dbReference type="GO" id="GO:0003676">
    <property type="term" value="F:nucleic acid binding"/>
    <property type="evidence" value="ECO:0007669"/>
    <property type="project" value="InterPro"/>
</dbReference>
<dbReference type="Proteomes" id="UP000186817">
    <property type="component" value="Unassembled WGS sequence"/>
</dbReference>
<accession>A0A1Q9DMV7</accession>
<gene>
    <name evidence="8" type="ORF">AK812_SmicGene21262</name>
</gene>
<dbReference type="PANTHER" id="PTHR11439:SF463">
    <property type="entry name" value="REVERSE TRANSCRIPTASE TY1_COPIA-TYPE DOMAIN-CONTAINING PROTEIN"/>
    <property type="match status" value="1"/>
</dbReference>
<dbReference type="EMBL" id="LSRX01000465">
    <property type="protein sequence ID" value="OLP96495.1"/>
    <property type="molecule type" value="Genomic_DNA"/>
</dbReference>
<evidence type="ECO:0000259" key="6">
    <source>
        <dbReference type="PROSITE" id="PS50103"/>
    </source>
</evidence>
<feature type="compositionally biased region" description="Low complexity" evidence="5">
    <location>
        <begin position="369"/>
        <end position="385"/>
    </location>
</feature>
<dbReference type="Gene3D" id="3.30.420.10">
    <property type="entry name" value="Ribonuclease H-like superfamily/Ribonuclease H"/>
    <property type="match status" value="1"/>
</dbReference>
<dbReference type="InterPro" id="IPR043502">
    <property type="entry name" value="DNA/RNA_pol_sf"/>
</dbReference>
<keyword evidence="2 4" id="KW-0863">Zinc-finger</keyword>
<dbReference type="SUPFAM" id="SSF53098">
    <property type="entry name" value="Ribonuclease H-like"/>
    <property type="match status" value="1"/>
</dbReference>
<dbReference type="SMART" id="SM00356">
    <property type="entry name" value="ZnF_C3H1"/>
    <property type="match status" value="1"/>
</dbReference>
<sequence length="2346" mass="260736">MSGMEPSSAQQQETGARMAVETTAGAAQDGADAALSFQDWLVLSYAVMCDISEGSAEWWAGVIEMVEQSYAVWLAASPIEKLSIEPRGTEQWCSGKWTRVNARASSMLLTSMPAELRSEMVSRRYTHDCVKMMFKLFTAFQPGGSAERHDVLKRLQAPAEFAGGDSLEKVLRTVRSWPRWLERCKAVQMTPPDASVLARGLLALTSKHIESSADASFRTSMLRASLRLDARPTLEQVQAYQRHLQAELEVMALSVTSAGAPPKVQALEPTQAKAKDAAPKSTSNELCRYFAKASGCRRGDKCGYSHSMSGMEKEQRAKKCLKCGAESHRQRDCPVGRPPAKTQPGSPTKEWREQRGPKSGSTTTPERPSAPSTAATVASATPSMSDTVAGTPWTLEALVQAAQQVIQTQQPEAKGDSSPEKTRAEMKTLILRDIRVCSLKGSTTALLDSGATHCLRTARTEDEWTSATSMVVQLAGTHQLTMRITASGTLLMPPQCKNGLEQSTGQTIVPMGQLIRLLGYSMYWSPKECYLQDAEGKRTPLQVEGGCPQLHELEALTLIARLEDRKLEELKNATLLTEDNVQMSAVAMERTWDVFLLDYVTNGAFESGLRAVRDAPFFRDVPGECLSNLIPMQGLWSGWEIMKQIGYFTRAQRRKILTSKRWIIHLFAGSEGHWEVMKLDQGDTTVIELDLDRCQGMDLFRSETWRMLLWGAREGKIDAIIGGPPGRQHQHAKGGQRDTRSVALVARMLWLHAVAQVGREVNGGSHNHNREVAFMLEYPEGITQEQRDAEDRQVEAAEAEFRAPPWNTTPRVATWDESQRYWEQVQRPRLQRLQGGATMDGAVSFWDTRLWKAYQAREGLRVVRFDQGATGSSSKNRTGLGTNIHSLLALSELRVDPDEDIPEKSNGDAVWSPGLVNAVVVALSFWDRDPRCAPRLPELNALSAAQWKEHVASNHEVFRKECATCVTSRGTGKQHRRVHHPEAYVLTADIAGPLAKGLDSTSKGTMGKNLKYLLAVKYIVPKAFITLHTGGKPPDDDGCPVGEKGQNTEPSKEQERLLEELFGPEEPAEEELEQAPVQVDQVPASSIDGHPIEPGELDDYVLSAEEEDSEEPIEMNPVPQDVVMETGDCLPPELTYLTFGVGLPNNQSSTVKKALQDVVLYLQMHGFPIYRFHADKGEFFNHGLRNWLREQGVYATWSEVGVPQGNGRAESTVRWLKDRIRTLLSGAGLPTRLWPAAAAAAGAQQRARVLNWRSCLAAPFGATVHLKRKAFDRDGPQRREHALESKWTTGVYMGLSTILHHGHLVFIPAAGDEREKFLHTAHVRANLINPGQPQEVLYDEVPKPRRRLGAKTDPATVEMKGITWTKDEAVRVAVEDSEKVLHEWDVDQASMLVQELARASFFTDKKFGVYRHGGTVGWMIGIREFPSLSKVLARLVSELCPEATFTSVLVSCNTPKSMHKDTNNDVYTKNYVIPIVVPEQGGELWVELKEGDVVQGPIEQRTAGGRSLYGQLRALQLKEPIWFGPRRYHEVADWTGERIVIIAYTPDCLGKLSQEDLQALHDHQFPVPLSQLPEFNGDQNGVMEYPKVITAQVQGGDVKPDCLATKSDVEDGWQMYLDLEPGMVEVARCEVPAVQPTICKTEVGFTRNIEQVLSGLSGPLDVVHNVSPDEVIANIEAWKPAIVKEVRGIEVAIERLGPGTEARRRWLNIPGAQRLPMKFVFTVKPNDAAKPDDRLTWYKRKARLVICGNMARAEESSLYAETAPAESVRMALTVASRNRWLVAMLDVVAAFIKTPLGRLSTDPIVIAQPPRLLETLGLSERMELWGLIRALYGLREAPMLWTNYRDATMRAMRAPEGLTWHQGRAISSWWSLKDGQGAVVAIVVVYVDDFMICGPRHIVEEIAVIVKNTWETSDLSVLGPGCVVRFLGMELHREEETGDEILVHQQGYIQELLRSYKVKVTQQDRVPITKELATLPESSDKPEEELIRRSQQLTGEVLWLSQRTRPDLAFATSMMASMCMKAPQQTIDIGLKTLGYLQKTMGYRLTIKWSEKDLVMFCDAAYAPQSSRSHGGWLVTFGGVPMVWRSGRQQMITLSTAEAELLAMIDGAIAMKGVESLLADVGQAVHGRYIESDSMAALSISSGSSSWRTRHLRIKANWLQEQISYRLITVNYCRGEVQPADLLTKALSYGRLTTLLQLWGVGQRAEEHRPTVAVTQGRSRMTVALVCCLLLLTVQAAEEPTSPYRGGGIQVDGDLVGTFMLVLMGLGALLIWEGLKWLCDELYHVYTPGASKRRLKKLRKLQQATTEAIEKELERLHGEAGRLCADFYTRAIEETHSTDAKQSAAC</sequence>
<dbReference type="InterPro" id="IPR036397">
    <property type="entry name" value="RNaseH_sf"/>
</dbReference>
<feature type="domain" description="C3H1-type" evidence="6">
    <location>
        <begin position="281"/>
        <end position="309"/>
    </location>
</feature>
<dbReference type="Pfam" id="PF18044">
    <property type="entry name" value="zf-CCCH_4"/>
    <property type="match status" value="1"/>
</dbReference>
<evidence type="ECO:0000256" key="2">
    <source>
        <dbReference type="ARBA" id="ARBA00022771"/>
    </source>
</evidence>
<feature type="compositionally biased region" description="Polar residues" evidence="5">
    <location>
        <begin position="1"/>
        <end position="14"/>
    </location>
</feature>
<proteinExistence type="predicted"/>
<dbReference type="SUPFAM" id="SSF56672">
    <property type="entry name" value="DNA/RNA polymerases"/>
    <property type="match status" value="1"/>
</dbReference>
<feature type="domain" description="CCHC-type" evidence="7">
    <location>
        <begin position="319"/>
        <end position="334"/>
    </location>
</feature>
<feature type="zinc finger region" description="C3H1-type" evidence="4">
    <location>
        <begin position="281"/>
        <end position="309"/>
    </location>
</feature>
<organism evidence="8 9">
    <name type="scientific">Symbiodinium microadriaticum</name>
    <name type="common">Dinoflagellate</name>
    <name type="synonym">Zooxanthella microadriatica</name>
    <dbReference type="NCBI Taxonomy" id="2951"/>
    <lineage>
        <taxon>Eukaryota</taxon>
        <taxon>Sar</taxon>
        <taxon>Alveolata</taxon>
        <taxon>Dinophyceae</taxon>
        <taxon>Suessiales</taxon>
        <taxon>Symbiodiniaceae</taxon>
        <taxon>Symbiodinium</taxon>
    </lineage>
</organism>
<evidence type="ECO:0000256" key="3">
    <source>
        <dbReference type="ARBA" id="ARBA00022833"/>
    </source>
</evidence>
<dbReference type="InterPro" id="IPR041367">
    <property type="entry name" value="Znf-CCCH_4"/>
</dbReference>
<evidence type="ECO:0000259" key="7">
    <source>
        <dbReference type="PROSITE" id="PS50158"/>
    </source>
</evidence>
<feature type="region of interest" description="Disordered" evidence="5">
    <location>
        <begin position="1"/>
        <end position="23"/>
    </location>
</feature>
<dbReference type="PANTHER" id="PTHR11439">
    <property type="entry name" value="GAG-POL-RELATED RETROTRANSPOSON"/>
    <property type="match status" value="1"/>
</dbReference>
<evidence type="ECO:0000256" key="5">
    <source>
        <dbReference type="SAM" id="MobiDB-lite"/>
    </source>
</evidence>
<keyword evidence="3 4" id="KW-0862">Zinc</keyword>
<dbReference type="GO" id="GO:0008270">
    <property type="term" value="F:zinc ion binding"/>
    <property type="evidence" value="ECO:0007669"/>
    <property type="project" value="UniProtKB-KW"/>
</dbReference>
<evidence type="ECO:0000256" key="4">
    <source>
        <dbReference type="PROSITE-ProRule" id="PRU00723"/>
    </source>
</evidence>
<evidence type="ECO:0000313" key="8">
    <source>
        <dbReference type="EMBL" id="OLP96495.1"/>
    </source>
</evidence>
<dbReference type="InterPro" id="IPR012337">
    <property type="entry name" value="RNaseH-like_sf"/>
</dbReference>
<evidence type="ECO:0000313" key="9">
    <source>
        <dbReference type="Proteomes" id="UP000186817"/>
    </source>
</evidence>
<name>A0A1Q9DMV7_SYMMI</name>
<evidence type="ECO:0000256" key="1">
    <source>
        <dbReference type="ARBA" id="ARBA00022723"/>
    </source>
</evidence>
<protein>
    <submittedName>
        <fullName evidence="8">Retrovirus-related Pol polyprotein from transposon TNT 1-94</fullName>
    </submittedName>
</protein>
<reference evidence="8 9" key="1">
    <citation type="submission" date="2016-02" db="EMBL/GenBank/DDBJ databases">
        <title>Genome analysis of coral dinoflagellate symbionts highlights evolutionary adaptations to a symbiotic lifestyle.</title>
        <authorList>
            <person name="Aranda M."/>
            <person name="Li Y."/>
            <person name="Liew Y.J."/>
            <person name="Baumgarten S."/>
            <person name="Simakov O."/>
            <person name="Wilson M."/>
            <person name="Piel J."/>
            <person name="Ashoor H."/>
            <person name="Bougouffa S."/>
            <person name="Bajic V.B."/>
            <person name="Ryu T."/>
            <person name="Ravasi T."/>
            <person name="Bayer T."/>
            <person name="Micklem G."/>
            <person name="Kim H."/>
            <person name="Bhak J."/>
            <person name="Lajeunesse T.C."/>
            <person name="Voolstra C.R."/>
        </authorList>
    </citation>
    <scope>NUCLEOTIDE SEQUENCE [LARGE SCALE GENOMIC DNA]</scope>
    <source>
        <strain evidence="8 9">CCMP2467</strain>
    </source>
</reference>
<dbReference type="OrthoDB" id="415078at2759"/>
<keyword evidence="9" id="KW-1185">Reference proteome</keyword>
<dbReference type="PROSITE" id="PS50158">
    <property type="entry name" value="ZF_CCHC"/>
    <property type="match status" value="1"/>
</dbReference>
<dbReference type="InterPro" id="IPR013103">
    <property type="entry name" value="RVT_2"/>
</dbReference>
<dbReference type="Pfam" id="PF07727">
    <property type="entry name" value="RVT_2"/>
    <property type="match status" value="1"/>
</dbReference>
<feature type="region of interest" description="Disordered" evidence="5">
    <location>
        <begin position="1030"/>
        <end position="1055"/>
    </location>
</feature>
<dbReference type="InterPro" id="IPR001878">
    <property type="entry name" value="Znf_CCHC"/>
</dbReference>
<dbReference type="InterPro" id="IPR000571">
    <property type="entry name" value="Znf_CCCH"/>
</dbReference>
<dbReference type="CDD" id="cd09272">
    <property type="entry name" value="RNase_HI_RT_Ty1"/>
    <property type="match status" value="1"/>
</dbReference>
<dbReference type="PROSITE" id="PS50103">
    <property type="entry name" value="ZF_C3H1"/>
    <property type="match status" value="1"/>
</dbReference>
<comment type="caution">
    <text evidence="8">The sequence shown here is derived from an EMBL/GenBank/DDBJ whole genome shotgun (WGS) entry which is preliminary data.</text>
</comment>